<dbReference type="OrthoDB" id="2123952at2759"/>
<dbReference type="EMBL" id="MCFD01000009">
    <property type="protein sequence ID" value="ORX68528.1"/>
    <property type="molecule type" value="Genomic_DNA"/>
</dbReference>
<evidence type="ECO:0000259" key="7">
    <source>
        <dbReference type="Pfam" id="PF04082"/>
    </source>
</evidence>
<dbReference type="PANTHER" id="PTHR47338:SF5">
    <property type="entry name" value="ZN(II)2CYS6 TRANSCRIPTION FACTOR (EUROFUNG)"/>
    <property type="match status" value="1"/>
</dbReference>
<evidence type="ECO:0000256" key="4">
    <source>
        <dbReference type="ARBA" id="ARBA00023163"/>
    </source>
</evidence>
<evidence type="ECO:0000256" key="1">
    <source>
        <dbReference type="ARBA" id="ARBA00004123"/>
    </source>
</evidence>
<evidence type="ECO:0000256" key="2">
    <source>
        <dbReference type="ARBA" id="ARBA00022723"/>
    </source>
</evidence>
<keyword evidence="5" id="KW-0539">Nucleus</keyword>
<keyword evidence="9" id="KW-1185">Reference proteome</keyword>
<reference evidence="8 9" key="1">
    <citation type="submission" date="2016-07" db="EMBL/GenBank/DDBJ databases">
        <title>Pervasive Adenine N6-methylation of Active Genes in Fungi.</title>
        <authorList>
            <consortium name="DOE Joint Genome Institute"/>
            <person name="Mondo S.J."/>
            <person name="Dannebaum R.O."/>
            <person name="Kuo R.C."/>
            <person name="Labutti K."/>
            <person name="Haridas S."/>
            <person name="Kuo A."/>
            <person name="Salamov A."/>
            <person name="Ahrendt S.R."/>
            <person name="Lipzen A."/>
            <person name="Sullivan W."/>
            <person name="Andreopoulos W.B."/>
            <person name="Clum A."/>
            <person name="Lindquist E."/>
            <person name="Daum C."/>
            <person name="Ramamoorthy G.K."/>
            <person name="Gryganskyi A."/>
            <person name="Culley D."/>
            <person name="Magnuson J.K."/>
            <person name="James T.Y."/>
            <person name="O'Malley M.A."/>
            <person name="Stajich J.E."/>
            <person name="Spatafora J.W."/>
            <person name="Visel A."/>
            <person name="Grigoriev I.V."/>
        </authorList>
    </citation>
    <scope>NUCLEOTIDE SEQUENCE [LARGE SCALE GENOMIC DNA]</scope>
    <source>
        <strain evidence="8 9">ATCC 12442</strain>
    </source>
</reference>
<dbReference type="Proteomes" id="UP000193922">
    <property type="component" value="Unassembled WGS sequence"/>
</dbReference>
<dbReference type="InterPro" id="IPR050815">
    <property type="entry name" value="TF_fung"/>
</dbReference>
<comment type="subcellular location">
    <subcellularLocation>
        <location evidence="1">Nucleus</location>
    </subcellularLocation>
</comment>
<dbReference type="CDD" id="cd12148">
    <property type="entry name" value="fungal_TF_MHR"/>
    <property type="match status" value="1"/>
</dbReference>
<keyword evidence="4" id="KW-0804">Transcription</keyword>
<dbReference type="AlphaFoldDB" id="A0A1Y1W563"/>
<proteinExistence type="predicted"/>
<dbReference type="GeneID" id="63804537"/>
<feature type="region of interest" description="Disordered" evidence="6">
    <location>
        <begin position="531"/>
        <end position="570"/>
    </location>
</feature>
<dbReference type="PANTHER" id="PTHR47338">
    <property type="entry name" value="ZN(II)2CYS6 TRANSCRIPTION FACTOR (EUROFUNG)-RELATED"/>
    <property type="match status" value="1"/>
</dbReference>
<evidence type="ECO:0000256" key="3">
    <source>
        <dbReference type="ARBA" id="ARBA00023015"/>
    </source>
</evidence>
<dbReference type="GO" id="GO:0008270">
    <property type="term" value="F:zinc ion binding"/>
    <property type="evidence" value="ECO:0007669"/>
    <property type="project" value="InterPro"/>
</dbReference>
<dbReference type="STRING" id="61395.A0A1Y1W563"/>
<feature type="compositionally biased region" description="Low complexity" evidence="6">
    <location>
        <begin position="531"/>
        <end position="555"/>
    </location>
</feature>
<accession>A0A1Y1W563</accession>
<dbReference type="GO" id="GO:0000981">
    <property type="term" value="F:DNA-binding transcription factor activity, RNA polymerase II-specific"/>
    <property type="evidence" value="ECO:0007669"/>
    <property type="project" value="InterPro"/>
</dbReference>
<dbReference type="Pfam" id="PF04082">
    <property type="entry name" value="Fungal_trans"/>
    <property type="match status" value="1"/>
</dbReference>
<evidence type="ECO:0000256" key="5">
    <source>
        <dbReference type="ARBA" id="ARBA00023242"/>
    </source>
</evidence>
<evidence type="ECO:0000313" key="9">
    <source>
        <dbReference type="Proteomes" id="UP000193922"/>
    </source>
</evidence>
<dbReference type="RefSeq" id="XP_040742310.1">
    <property type="nucleotide sequence ID" value="XM_040887889.1"/>
</dbReference>
<dbReference type="InterPro" id="IPR007219">
    <property type="entry name" value="XnlR_reg_dom"/>
</dbReference>
<name>A0A1Y1W563_9FUNG</name>
<feature type="domain" description="Xylanolytic transcriptional activator regulatory" evidence="7">
    <location>
        <begin position="99"/>
        <end position="257"/>
    </location>
</feature>
<keyword evidence="2" id="KW-0479">Metal-binding</keyword>
<comment type="caution">
    <text evidence="8">The sequence shown here is derived from an EMBL/GenBank/DDBJ whole genome shotgun (WGS) entry which is preliminary data.</text>
</comment>
<sequence>MERLLLQRNSVSSPRLAGPSSGSVGMGLAVSVAGNIDEQRQGKQGFMIGGPSSGKRMSESEGISLFGTSGELGENTAGAGAERYLCPTLPSIEIMSELIDTFFAINDILVMMVNEKAFRKQFAAGTMSPLLLYATLASAARHSNSPAVRTDPPHMASIPFMNKAKTLIADAIDEPSLGNAQGLMVMCLMSFAMGQENSSTSYKALTFNMCILLGYNQLDSVEGPVRHTHECGEPMVPQAALPMDSMEREAARRVWWTLTIIFSKVACLVTRSGSDIEDALAEFSELNSVLQRWYESLPKELRLSSVSSAIFGQTNPFEYYQVCVLHMRFYATVIQLNHAIPEFTDDPAIIEPGQRKCVIAASRISDMLRSSFDIPVNARDMNWYMCVFRAAHIHIYRLLSRDPESISRAKQDLAVHRKHLREGGALWRICYKLLSRLDDMEQMVMLLPAQIPVQDLVKLKRLTKKGRSQLVNMQLDSLIKPDLFQAAMQENDDVPLLARKEIIAQTQHPASASVLSGVLHMLAGSVGSVTTTVGSPGSAGGSLPPQQQRQQRQQQTFSPNAAGGGPQDSAEMQRRISVLHDGLNSTQPASMPVSQAPIVPPAPIALHPANVQPINTNLVIDNNMAETLVNYFYMVASSQNQRSSSSTERTGSVSSTSGPALPTIGAAMVSQQGGALPDLASLTSPQSFLSLKDQQPQMGSVQQSPQQLFSNVYDPATMQKFPDDNGSFV</sequence>
<dbReference type="GO" id="GO:0006351">
    <property type="term" value="P:DNA-templated transcription"/>
    <property type="evidence" value="ECO:0007669"/>
    <property type="project" value="InterPro"/>
</dbReference>
<dbReference type="GO" id="GO:0003677">
    <property type="term" value="F:DNA binding"/>
    <property type="evidence" value="ECO:0007669"/>
    <property type="project" value="InterPro"/>
</dbReference>
<evidence type="ECO:0000256" key="6">
    <source>
        <dbReference type="SAM" id="MobiDB-lite"/>
    </source>
</evidence>
<evidence type="ECO:0000313" key="8">
    <source>
        <dbReference type="EMBL" id="ORX68528.1"/>
    </source>
</evidence>
<keyword evidence="3" id="KW-0805">Transcription regulation</keyword>
<protein>
    <recommendedName>
        <fullName evidence="7">Xylanolytic transcriptional activator regulatory domain-containing protein</fullName>
    </recommendedName>
</protein>
<gene>
    <name evidence="8" type="ORF">DL89DRAFT_268351</name>
</gene>
<organism evidence="8 9">
    <name type="scientific">Linderina pennispora</name>
    <dbReference type="NCBI Taxonomy" id="61395"/>
    <lineage>
        <taxon>Eukaryota</taxon>
        <taxon>Fungi</taxon>
        <taxon>Fungi incertae sedis</taxon>
        <taxon>Zoopagomycota</taxon>
        <taxon>Kickxellomycotina</taxon>
        <taxon>Kickxellomycetes</taxon>
        <taxon>Kickxellales</taxon>
        <taxon>Kickxellaceae</taxon>
        <taxon>Linderina</taxon>
    </lineage>
</organism>
<dbReference type="GO" id="GO:0005634">
    <property type="term" value="C:nucleus"/>
    <property type="evidence" value="ECO:0007669"/>
    <property type="project" value="UniProtKB-SubCell"/>
</dbReference>